<dbReference type="EMBL" id="MHNL01000030">
    <property type="protein sequence ID" value="OGZ43786.1"/>
    <property type="molecule type" value="Genomic_DNA"/>
</dbReference>
<evidence type="ECO:0008006" key="3">
    <source>
        <dbReference type="Google" id="ProtNLM"/>
    </source>
</evidence>
<dbReference type="SUPFAM" id="SSF48295">
    <property type="entry name" value="TrpR-like"/>
    <property type="match status" value="1"/>
</dbReference>
<dbReference type="InterPro" id="IPR038116">
    <property type="entry name" value="TrpR-like_sf"/>
</dbReference>
<dbReference type="PIRSF" id="PIRSF012508">
    <property type="entry name" value="YerC"/>
    <property type="match status" value="1"/>
</dbReference>
<dbReference type="InterPro" id="IPR010921">
    <property type="entry name" value="Trp_repressor/repl_initiator"/>
</dbReference>
<proteinExistence type="predicted"/>
<dbReference type="InterPro" id="IPR000831">
    <property type="entry name" value="Trp_repress"/>
</dbReference>
<gene>
    <name evidence="1" type="ORF">A2756_03260</name>
</gene>
<evidence type="ECO:0000313" key="2">
    <source>
        <dbReference type="Proteomes" id="UP000177785"/>
    </source>
</evidence>
<dbReference type="Pfam" id="PF01371">
    <property type="entry name" value="Trp_repressor"/>
    <property type="match status" value="1"/>
</dbReference>
<dbReference type="PANTHER" id="PTHR40080">
    <property type="entry name" value="LMO1763 PROTEIN"/>
    <property type="match status" value="1"/>
</dbReference>
<dbReference type="GO" id="GO:0043565">
    <property type="term" value="F:sequence-specific DNA binding"/>
    <property type="evidence" value="ECO:0007669"/>
    <property type="project" value="InterPro"/>
</dbReference>
<dbReference type="GO" id="GO:0003700">
    <property type="term" value="F:DNA-binding transcription factor activity"/>
    <property type="evidence" value="ECO:0007669"/>
    <property type="project" value="InterPro"/>
</dbReference>
<dbReference type="Gene3D" id="1.10.1270.10">
    <property type="entry name" value="TrpR-like"/>
    <property type="match status" value="1"/>
</dbReference>
<dbReference type="AlphaFoldDB" id="A0A1G2G0F7"/>
<dbReference type="NCBIfam" id="TIGR02531">
    <property type="entry name" value="yecD_yerC"/>
    <property type="match status" value="1"/>
</dbReference>
<organism evidence="1 2">
    <name type="scientific">Candidatus Ryanbacteria bacterium RIFCSPHIGHO2_01_FULL_48_27</name>
    <dbReference type="NCBI Taxonomy" id="1802115"/>
    <lineage>
        <taxon>Bacteria</taxon>
        <taxon>Candidatus Ryaniibacteriota</taxon>
    </lineage>
</organism>
<dbReference type="Proteomes" id="UP000177785">
    <property type="component" value="Unassembled WGS sequence"/>
</dbReference>
<evidence type="ECO:0000313" key="1">
    <source>
        <dbReference type="EMBL" id="OGZ43786.1"/>
    </source>
</evidence>
<sequence length="104" mass="11904">MDWNSKENKQLIRAILSLKTSDEAKRFLRDLMTEKEIIEFTKRLQTAEMLTAKLPYSVIEQKTGLSSTTVARVSKWLNGKEGGYKTIISRLHHHNSIQTGRGLS</sequence>
<comment type="caution">
    <text evidence="1">The sequence shown here is derived from an EMBL/GenBank/DDBJ whole genome shotgun (WGS) entry which is preliminary data.</text>
</comment>
<accession>A0A1G2G0F7</accession>
<reference evidence="1 2" key="1">
    <citation type="journal article" date="2016" name="Nat. Commun.">
        <title>Thousands of microbial genomes shed light on interconnected biogeochemical processes in an aquifer system.</title>
        <authorList>
            <person name="Anantharaman K."/>
            <person name="Brown C.T."/>
            <person name="Hug L.A."/>
            <person name="Sharon I."/>
            <person name="Castelle C.J."/>
            <person name="Probst A.J."/>
            <person name="Thomas B.C."/>
            <person name="Singh A."/>
            <person name="Wilkins M.J."/>
            <person name="Karaoz U."/>
            <person name="Brodie E.L."/>
            <person name="Williams K.H."/>
            <person name="Hubbard S.S."/>
            <person name="Banfield J.F."/>
        </authorList>
    </citation>
    <scope>NUCLEOTIDE SEQUENCE [LARGE SCALE GENOMIC DNA]</scope>
</reference>
<dbReference type="PANTHER" id="PTHR40080:SF1">
    <property type="entry name" value="TRPR-LIKE PROTEIN YERC_YECD"/>
    <property type="match status" value="1"/>
</dbReference>
<dbReference type="InterPro" id="IPR013368">
    <property type="entry name" value="YecD_YerC"/>
</dbReference>
<protein>
    <recommendedName>
        <fullName evidence="3">TrpR-like protein YerC/YecD</fullName>
    </recommendedName>
</protein>
<name>A0A1G2G0F7_9BACT</name>